<dbReference type="SUPFAM" id="SSF141072">
    <property type="entry name" value="CalX-like"/>
    <property type="match status" value="1"/>
</dbReference>
<dbReference type="GeneID" id="109586455"/>
<dbReference type="Gene3D" id="2.60.40.2030">
    <property type="match status" value="1"/>
</dbReference>
<dbReference type="Proteomes" id="UP000007879">
    <property type="component" value="Unassembled WGS sequence"/>
</dbReference>
<accession>A0AAN0JN04</accession>
<reference evidence="3" key="1">
    <citation type="journal article" date="2010" name="Nature">
        <title>The Amphimedon queenslandica genome and the evolution of animal complexity.</title>
        <authorList>
            <person name="Srivastava M."/>
            <person name="Simakov O."/>
            <person name="Chapman J."/>
            <person name="Fahey B."/>
            <person name="Gauthier M.E."/>
            <person name="Mitros T."/>
            <person name="Richards G.S."/>
            <person name="Conaco C."/>
            <person name="Dacre M."/>
            <person name="Hellsten U."/>
            <person name="Larroux C."/>
            <person name="Putnam N.H."/>
            <person name="Stanke M."/>
            <person name="Adamska M."/>
            <person name="Darling A."/>
            <person name="Degnan S.M."/>
            <person name="Oakley T.H."/>
            <person name="Plachetzki D.C."/>
            <person name="Zhai Y."/>
            <person name="Adamski M."/>
            <person name="Calcino A."/>
            <person name="Cummins S.F."/>
            <person name="Goodstein D.M."/>
            <person name="Harris C."/>
            <person name="Jackson D.J."/>
            <person name="Leys S.P."/>
            <person name="Shu S."/>
            <person name="Woodcroft B.J."/>
            <person name="Vervoort M."/>
            <person name="Kosik K.S."/>
            <person name="Manning G."/>
            <person name="Degnan B.M."/>
            <person name="Rokhsar D.S."/>
        </authorList>
    </citation>
    <scope>NUCLEOTIDE SEQUENCE [LARGE SCALE GENOMIC DNA]</scope>
</reference>
<dbReference type="RefSeq" id="XP_019858201.1">
    <property type="nucleotide sequence ID" value="XM_020002642.1"/>
</dbReference>
<dbReference type="PANTHER" id="PTHR46534:SF1">
    <property type="entry name" value="IGGFC-BINDING PROTEIN N-TERMINAL DOMAIN-CONTAINING PROTEIN"/>
    <property type="match status" value="1"/>
</dbReference>
<dbReference type="KEGG" id="aqu:109586455"/>
<feature type="domain" description="IgGFc-binding protein N-terminal" evidence="1">
    <location>
        <begin position="54"/>
        <end position="175"/>
    </location>
</feature>
<dbReference type="EnsemblMetazoa" id="XM_020002642.1">
    <property type="protein sequence ID" value="XP_019858201.1"/>
    <property type="gene ID" value="LOC109586455"/>
</dbReference>
<evidence type="ECO:0000313" key="2">
    <source>
        <dbReference type="EnsemblMetazoa" id="XP_019858201.1"/>
    </source>
</evidence>
<evidence type="ECO:0000259" key="1">
    <source>
        <dbReference type="Pfam" id="PF17517"/>
    </source>
</evidence>
<dbReference type="InterPro" id="IPR038081">
    <property type="entry name" value="CalX-like_sf"/>
</dbReference>
<organism evidence="2 3">
    <name type="scientific">Amphimedon queenslandica</name>
    <name type="common">Sponge</name>
    <dbReference type="NCBI Taxonomy" id="400682"/>
    <lineage>
        <taxon>Eukaryota</taxon>
        <taxon>Metazoa</taxon>
        <taxon>Porifera</taxon>
        <taxon>Demospongiae</taxon>
        <taxon>Heteroscleromorpha</taxon>
        <taxon>Haplosclerida</taxon>
        <taxon>Niphatidae</taxon>
        <taxon>Amphimedon</taxon>
    </lineage>
</organism>
<protein>
    <recommendedName>
        <fullName evidence="1">IgGFc-binding protein N-terminal domain-containing protein</fullName>
    </recommendedName>
</protein>
<reference evidence="2" key="2">
    <citation type="submission" date="2024-06" db="UniProtKB">
        <authorList>
            <consortium name="EnsemblMetazoa"/>
        </authorList>
    </citation>
    <scope>IDENTIFICATION</scope>
</reference>
<name>A0AAN0JN04_AMPQE</name>
<sequence length="339" mass="36596">MVPLRSMSDTGIIVETVDSLHKISVMGFSDGAETSDGFTAVPIVDMSNIISIDYQYSVFTAGGKDSSIAAITTCDDFETAENVTINATLVSQQGSFLPFNGSTLPFQSHYTSVITGSDDLISSINVIATQPIGFMTGHECGQVPIDQVGCDHLIEQIPPSYTWGYNFLTAPFHTNNFGYILKLLFSRFITGGGSSPGTGPNVVAQEGDSQVKVCITLSGLADSSYPGPVEFLFIPMEKSEALQPAQEEDYDNTTIAVIMPPGDIEVCAHISTVEDRIFNEPNEEFCINVTSNVSLGMFHPPECQITVTIIDKIVAAKFKGLTVVIKPTEHSHQYRSVIL</sequence>
<dbReference type="AlphaFoldDB" id="A0AAN0JN04"/>
<dbReference type="PANTHER" id="PTHR46534">
    <property type="entry name" value="IGGFC_BINDING DOMAIN-CONTAINING PROTEIN"/>
    <property type="match status" value="1"/>
</dbReference>
<keyword evidence="3" id="KW-1185">Reference proteome</keyword>
<evidence type="ECO:0000313" key="3">
    <source>
        <dbReference type="Proteomes" id="UP000007879"/>
    </source>
</evidence>
<proteinExistence type="predicted"/>
<dbReference type="InterPro" id="IPR035234">
    <property type="entry name" value="IgGFc-bd_N"/>
</dbReference>
<dbReference type="Pfam" id="PF17517">
    <property type="entry name" value="IgGFc_binding"/>
    <property type="match status" value="1"/>
</dbReference>